<reference evidence="1" key="1">
    <citation type="submission" date="2021-02" db="EMBL/GenBank/DDBJ databases">
        <authorList>
            <person name="Nowell W R."/>
        </authorList>
    </citation>
    <scope>NUCLEOTIDE SEQUENCE</scope>
</reference>
<name>A0A8S2T803_9BILA</name>
<dbReference type="Proteomes" id="UP000676336">
    <property type="component" value="Unassembled WGS sequence"/>
</dbReference>
<organism evidence="1 2">
    <name type="scientific">Rotaria magnacalcarata</name>
    <dbReference type="NCBI Taxonomy" id="392030"/>
    <lineage>
        <taxon>Eukaryota</taxon>
        <taxon>Metazoa</taxon>
        <taxon>Spiralia</taxon>
        <taxon>Gnathifera</taxon>
        <taxon>Rotifera</taxon>
        <taxon>Eurotatoria</taxon>
        <taxon>Bdelloidea</taxon>
        <taxon>Philodinida</taxon>
        <taxon>Philodinidae</taxon>
        <taxon>Rotaria</taxon>
    </lineage>
</organism>
<proteinExistence type="predicted"/>
<dbReference type="AlphaFoldDB" id="A0A8S2T803"/>
<accession>A0A8S2T803</accession>
<gene>
    <name evidence="1" type="ORF">SMN809_LOCUS24950</name>
</gene>
<feature type="non-terminal residue" evidence="1">
    <location>
        <position position="1"/>
    </location>
</feature>
<comment type="caution">
    <text evidence="1">The sequence shown here is derived from an EMBL/GenBank/DDBJ whole genome shotgun (WGS) entry which is preliminary data.</text>
</comment>
<evidence type="ECO:0000313" key="1">
    <source>
        <dbReference type="EMBL" id="CAF4273811.1"/>
    </source>
</evidence>
<sequence length="24" mass="2669">SPPPPPTIPPRTTPALFRMLKLLK</sequence>
<protein>
    <submittedName>
        <fullName evidence="1">Uncharacterized protein</fullName>
    </submittedName>
</protein>
<dbReference type="EMBL" id="CAJOBI010031249">
    <property type="protein sequence ID" value="CAF4273811.1"/>
    <property type="molecule type" value="Genomic_DNA"/>
</dbReference>
<evidence type="ECO:0000313" key="2">
    <source>
        <dbReference type="Proteomes" id="UP000676336"/>
    </source>
</evidence>